<protein>
    <submittedName>
        <fullName evidence="4">ATP-binding protein</fullName>
    </submittedName>
</protein>
<dbReference type="PANTHER" id="PTHR35526:SF3">
    <property type="entry name" value="ANTI-SIGMA-F FACTOR RSBW"/>
    <property type="match status" value="1"/>
</dbReference>
<dbReference type="InterPro" id="IPR003594">
    <property type="entry name" value="HATPase_dom"/>
</dbReference>
<reference evidence="4 5" key="1">
    <citation type="journal article" date="2018" name="Int. J. Syst. Evol. Microbiol.">
        <title>Pseudooceanicola lipolyticus sp. nov., a marine alphaproteobacterium, reclassification of Oceanicola flagellatus as Pseudooceanicola flagellatus comb. nov. and emended description of the genus Pseudooceanicola.</title>
        <authorList>
            <person name="Huang M.-M."/>
            <person name="Guo L.-L."/>
            <person name="Wu Y.-H."/>
            <person name="Lai Q.-L."/>
            <person name="Shao Z.-Z."/>
            <person name="Wang C.-S."/>
            <person name="Wu M."/>
            <person name="Xu X.-W."/>
        </authorList>
    </citation>
    <scope>NUCLEOTIDE SEQUENCE [LARGE SCALE GENOMIC DNA]</scope>
    <source>
        <strain evidence="4 5">157</strain>
    </source>
</reference>
<feature type="region of interest" description="Disordered" evidence="2">
    <location>
        <begin position="1"/>
        <end position="33"/>
    </location>
</feature>
<keyword evidence="5" id="KW-1185">Reference proteome</keyword>
<dbReference type="OrthoDB" id="9792240at2"/>
<proteinExistence type="predicted"/>
<gene>
    <name evidence="4" type="ORF">CVM52_08340</name>
</gene>
<accession>A0A2M8J329</accession>
<evidence type="ECO:0000256" key="1">
    <source>
        <dbReference type="ARBA" id="ARBA00022527"/>
    </source>
</evidence>
<name>A0A2M8J329_9RHOB</name>
<evidence type="ECO:0000313" key="4">
    <source>
        <dbReference type="EMBL" id="PJE37186.1"/>
    </source>
</evidence>
<keyword evidence="1" id="KW-0808">Transferase</keyword>
<evidence type="ECO:0000256" key="2">
    <source>
        <dbReference type="SAM" id="MobiDB-lite"/>
    </source>
</evidence>
<evidence type="ECO:0000313" key="5">
    <source>
        <dbReference type="Proteomes" id="UP000231553"/>
    </source>
</evidence>
<dbReference type="EMBL" id="PGTB01000020">
    <property type="protein sequence ID" value="PJE37186.1"/>
    <property type="molecule type" value="Genomic_DNA"/>
</dbReference>
<dbReference type="Proteomes" id="UP000231553">
    <property type="component" value="Unassembled WGS sequence"/>
</dbReference>
<dbReference type="Pfam" id="PF13581">
    <property type="entry name" value="HATPase_c_2"/>
    <property type="match status" value="1"/>
</dbReference>
<dbReference type="AlphaFoldDB" id="A0A2M8J329"/>
<evidence type="ECO:0000259" key="3">
    <source>
        <dbReference type="Pfam" id="PF13581"/>
    </source>
</evidence>
<dbReference type="CDD" id="cd16936">
    <property type="entry name" value="HATPase_RsbW-like"/>
    <property type="match status" value="1"/>
</dbReference>
<dbReference type="GO" id="GO:0005524">
    <property type="term" value="F:ATP binding"/>
    <property type="evidence" value="ECO:0007669"/>
    <property type="project" value="UniProtKB-KW"/>
</dbReference>
<dbReference type="InterPro" id="IPR050267">
    <property type="entry name" value="Anti-sigma-factor_SerPK"/>
</dbReference>
<sequence length="167" mass="17970">MTHSRLNGADPHPPLRPAAHSGTGRISANTGGARSAIRATMQRLAGAGLAPETRENVQIVLAEVINNIVEHAFAGNTAATFVIEFHLSPDQLQLTLTDRGRSFPAGRLPPPRVPDLSGPRATMPEGGFGWPLIRMLTSRLAYRRENGQNRLDLWFDLATPAAPDPAN</sequence>
<feature type="domain" description="Histidine kinase/HSP90-like ATPase" evidence="3">
    <location>
        <begin position="33"/>
        <end position="153"/>
    </location>
</feature>
<dbReference type="RefSeq" id="WP_100162050.1">
    <property type="nucleotide sequence ID" value="NZ_PGTB01000020.1"/>
</dbReference>
<dbReference type="InterPro" id="IPR036890">
    <property type="entry name" value="HATPase_C_sf"/>
</dbReference>
<feature type="region of interest" description="Disordered" evidence="2">
    <location>
        <begin position="101"/>
        <end position="121"/>
    </location>
</feature>
<dbReference type="SUPFAM" id="SSF55874">
    <property type="entry name" value="ATPase domain of HSP90 chaperone/DNA topoisomerase II/histidine kinase"/>
    <property type="match status" value="1"/>
</dbReference>
<comment type="caution">
    <text evidence="4">The sequence shown here is derived from an EMBL/GenBank/DDBJ whole genome shotgun (WGS) entry which is preliminary data.</text>
</comment>
<dbReference type="GO" id="GO:0004674">
    <property type="term" value="F:protein serine/threonine kinase activity"/>
    <property type="evidence" value="ECO:0007669"/>
    <property type="project" value="UniProtKB-KW"/>
</dbReference>
<keyword evidence="1" id="KW-0418">Kinase</keyword>
<keyword evidence="4" id="KW-0547">Nucleotide-binding</keyword>
<dbReference type="PANTHER" id="PTHR35526">
    <property type="entry name" value="ANTI-SIGMA-F FACTOR RSBW-RELATED"/>
    <property type="match status" value="1"/>
</dbReference>
<dbReference type="Gene3D" id="3.30.565.10">
    <property type="entry name" value="Histidine kinase-like ATPase, C-terminal domain"/>
    <property type="match status" value="1"/>
</dbReference>
<keyword evidence="4" id="KW-0067">ATP-binding</keyword>
<keyword evidence="1" id="KW-0723">Serine/threonine-protein kinase</keyword>
<organism evidence="4 5">
    <name type="scientific">Pseudooceanicola lipolyticus</name>
    <dbReference type="NCBI Taxonomy" id="2029104"/>
    <lineage>
        <taxon>Bacteria</taxon>
        <taxon>Pseudomonadati</taxon>
        <taxon>Pseudomonadota</taxon>
        <taxon>Alphaproteobacteria</taxon>
        <taxon>Rhodobacterales</taxon>
        <taxon>Paracoccaceae</taxon>
        <taxon>Pseudooceanicola</taxon>
    </lineage>
</organism>